<dbReference type="STRING" id="429728.SAMN05216456_0083"/>
<sequence>MKLQIVSLGISLLLLLPAGQAGAASFDCGKASNPFERAICGDEALSSADDRLARTYETAIGGLSTAALGVVRADQRRWLSYAQRACTPDAQPLAAGDYDERGLRCLAGVFNDRSRVLEASRMIDGRRFYPISREVVLPNPDEVDDPQSNWPVAQHELALLQLDDAAAYAEDFNAFVKSQASELSDLAGALDGTEPDALDPASDTSVHVTLHEPATENRISLEVITYWYGHGAAHGQGHISYLHYLVDEARALEANDIFTGKRWENAVTKLVAEALRAEHGDNLFFDNDEDIAAIVTDPRSWDLSNDYHLIVQFNPYEVAAYAYGYPVARVSWSDLEPYLAEGAQDVRYGF</sequence>
<dbReference type="AlphaFoldDB" id="A0A1I7MW95"/>
<dbReference type="Pfam" id="PF07007">
    <property type="entry name" value="LprI"/>
    <property type="match status" value="1"/>
</dbReference>
<dbReference type="RefSeq" id="WP_092419397.1">
    <property type="nucleotide sequence ID" value="NZ_FPCK01000001.1"/>
</dbReference>
<keyword evidence="1" id="KW-0732">Signal</keyword>
<feature type="signal peptide" evidence="1">
    <location>
        <begin position="1"/>
        <end position="23"/>
    </location>
</feature>
<reference evidence="4 5" key="1">
    <citation type="submission" date="2016-10" db="EMBL/GenBank/DDBJ databases">
        <authorList>
            <person name="de Groot N.N."/>
        </authorList>
    </citation>
    <scope>NUCLEOTIDE SEQUENCE [LARGE SCALE GENOMIC DNA]</scope>
    <source>
        <strain evidence="4 5">IPL20</strain>
    </source>
</reference>
<feature type="domain" description="DUF3298" evidence="3">
    <location>
        <begin position="255"/>
        <end position="333"/>
    </location>
</feature>
<feature type="chain" id="PRO_5011442610" description="DUF3298 domain-containing protein" evidence="1">
    <location>
        <begin position="24"/>
        <end position="350"/>
    </location>
</feature>
<dbReference type="PANTHER" id="PTHR37549">
    <property type="entry name" value="LIPOPROTEIN LPRI"/>
    <property type="match status" value="1"/>
</dbReference>
<dbReference type="InterPro" id="IPR052755">
    <property type="entry name" value="Lysozyme_Inhibitor_LprI"/>
</dbReference>
<dbReference type="PANTHER" id="PTHR37549:SF1">
    <property type="entry name" value="LIPOPROTEIN LPRI"/>
    <property type="match status" value="1"/>
</dbReference>
<accession>A0A1I7MW95</accession>
<dbReference type="Gene3D" id="1.20.1270.180">
    <property type="match status" value="1"/>
</dbReference>
<dbReference type="Pfam" id="PF11738">
    <property type="entry name" value="DUF3298"/>
    <property type="match status" value="1"/>
</dbReference>
<keyword evidence="5" id="KW-1185">Reference proteome</keyword>
<proteinExistence type="predicted"/>
<protein>
    <recommendedName>
        <fullName evidence="6">DUF3298 domain-containing protein</fullName>
    </recommendedName>
</protein>
<gene>
    <name evidence="4" type="ORF">SAMN05216456_0083</name>
</gene>
<dbReference type="InterPro" id="IPR037126">
    <property type="entry name" value="PdaC/RsiV-like_sf"/>
</dbReference>
<dbReference type="EMBL" id="FPCK01000001">
    <property type="protein sequence ID" value="SFV26691.1"/>
    <property type="molecule type" value="Genomic_DNA"/>
</dbReference>
<evidence type="ECO:0000313" key="4">
    <source>
        <dbReference type="EMBL" id="SFV26691.1"/>
    </source>
</evidence>
<dbReference type="OrthoDB" id="122332at2"/>
<evidence type="ECO:0000313" key="5">
    <source>
        <dbReference type="Proteomes" id="UP000199074"/>
    </source>
</evidence>
<evidence type="ECO:0000259" key="2">
    <source>
        <dbReference type="Pfam" id="PF07007"/>
    </source>
</evidence>
<evidence type="ECO:0000259" key="3">
    <source>
        <dbReference type="Pfam" id="PF11738"/>
    </source>
</evidence>
<dbReference type="GO" id="GO:0005576">
    <property type="term" value="C:extracellular region"/>
    <property type="evidence" value="ECO:0007669"/>
    <property type="project" value="TreeGrafter"/>
</dbReference>
<dbReference type="Gene3D" id="3.90.640.20">
    <property type="entry name" value="Heat-shock cognate protein, ATPase"/>
    <property type="match status" value="1"/>
</dbReference>
<evidence type="ECO:0000256" key="1">
    <source>
        <dbReference type="SAM" id="SignalP"/>
    </source>
</evidence>
<organism evidence="4 5">
    <name type="scientific">Devosia crocina</name>
    <dbReference type="NCBI Taxonomy" id="429728"/>
    <lineage>
        <taxon>Bacteria</taxon>
        <taxon>Pseudomonadati</taxon>
        <taxon>Pseudomonadota</taxon>
        <taxon>Alphaproteobacteria</taxon>
        <taxon>Hyphomicrobiales</taxon>
        <taxon>Devosiaceae</taxon>
        <taxon>Devosia</taxon>
    </lineage>
</organism>
<feature type="domain" description="Lysozyme inhibitor LprI-like N-terminal" evidence="2">
    <location>
        <begin position="35"/>
        <end position="95"/>
    </location>
</feature>
<dbReference type="InterPro" id="IPR009739">
    <property type="entry name" value="LprI-like_N"/>
</dbReference>
<evidence type="ECO:0008006" key="6">
    <source>
        <dbReference type="Google" id="ProtNLM"/>
    </source>
</evidence>
<name>A0A1I7MW95_9HYPH</name>
<dbReference type="InterPro" id="IPR021729">
    <property type="entry name" value="DUF3298"/>
</dbReference>
<dbReference type="Proteomes" id="UP000199074">
    <property type="component" value="Unassembled WGS sequence"/>
</dbReference>